<evidence type="ECO:0000259" key="7">
    <source>
        <dbReference type="Pfam" id="PF00460"/>
    </source>
</evidence>
<dbReference type="InParanoid" id="Q2LRY8"/>
<dbReference type="Pfam" id="PF00460">
    <property type="entry name" value="Flg_bb_rod"/>
    <property type="match status" value="1"/>
</dbReference>
<dbReference type="InterPro" id="IPR010930">
    <property type="entry name" value="Flg_bb/hook_C_dom"/>
</dbReference>
<evidence type="ECO:0000256" key="3">
    <source>
        <dbReference type="ARBA" id="ARBA00017941"/>
    </source>
</evidence>
<dbReference type="GO" id="GO:0030694">
    <property type="term" value="C:bacterial-type flagellum basal body, rod"/>
    <property type="evidence" value="ECO:0007669"/>
    <property type="project" value="UniProtKB-UniRule"/>
</dbReference>
<accession>Q2LRY8</accession>
<dbReference type="PROSITE" id="PS00588">
    <property type="entry name" value="FLAGELLA_BB_ROD"/>
    <property type="match status" value="1"/>
</dbReference>
<evidence type="ECO:0000259" key="8">
    <source>
        <dbReference type="Pfam" id="PF06429"/>
    </source>
</evidence>
<dbReference type="STRING" id="56780.SYN_01468"/>
<comment type="subunit">
    <text evidence="5 6">The basal body constitutes a major portion of the flagellar organelle and consists of four rings (L,P,S, and M) mounted on a central rod. The rod consists of about 26 subunits of FlgG in the distal portion, and FlgB, FlgC and FlgF are thought to build up the proximal portion of the rod with about 6 subunits each.</text>
</comment>
<evidence type="ECO:0000313" key="9">
    <source>
        <dbReference type="EMBL" id="ABC76849.1"/>
    </source>
</evidence>
<comment type="subcellular location">
    <subcellularLocation>
        <location evidence="1 6">Bacterial flagellum basal body</location>
    </subcellularLocation>
</comment>
<evidence type="ECO:0000256" key="5">
    <source>
        <dbReference type="ARBA" id="ARBA00025933"/>
    </source>
</evidence>
<sequence length="143" mass="15779">MDFLTSFRICSSGFAAQRAKMDVIASNLANVSTTSTPEGGPYKRKVAIFSSENVKQKFRFGDRLRDAIREVALKEVVEDGETVRKVYDPSHPDADQQGNVAMPNVNVMMEMTDMITASRAYEACVTAFDATKNMALKTLDIGK</sequence>
<keyword evidence="4 6" id="KW-0975">Bacterial flagellum</keyword>
<dbReference type="Proteomes" id="UP000001933">
    <property type="component" value="Chromosome"/>
</dbReference>
<protein>
    <recommendedName>
        <fullName evidence="3 6">Flagellar basal-body rod protein FlgC</fullName>
    </recommendedName>
</protein>
<dbReference type="eggNOG" id="COG1558">
    <property type="taxonomic scope" value="Bacteria"/>
</dbReference>
<dbReference type="PANTHER" id="PTHR30435">
    <property type="entry name" value="FLAGELLAR PROTEIN"/>
    <property type="match status" value="1"/>
</dbReference>
<proteinExistence type="inferred from homology"/>
<dbReference type="EMBL" id="CP000252">
    <property type="protein sequence ID" value="ABC76849.1"/>
    <property type="molecule type" value="Genomic_DNA"/>
</dbReference>
<name>Q2LRY8_SYNAS</name>
<evidence type="ECO:0000256" key="6">
    <source>
        <dbReference type="RuleBase" id="RU362062"/>
    </source>
</evidence>
<dbReference type="InterPro" id="IPR006299">
    <property type="entry name" value="FlgC"/>
</dbReference>
<dbReference type="OrthoDB" id="9813951at2"/>
<keyword evidence="9" id="KW-0282">Flagellum</keyword>
<comment type="similarity">
    <text evidence="2">Belongs to the flagella basal body rod proteins family.</text>
</comment>
<evidence type="ECO:0000313" key="10">
    <source>
        <dbReference type="Proteomes" id="UP000001933"/>
    </source>
</evidence>
<dbReference type="Pfam" id="PF06429">
    <property type="entry name" value="Flg_bbr_C"/>
    <property type="match status" value="1"/>
</dbReference>
<dbReference type="HOGENOM" id="CLU_123272_0_0_7"/>
<dbReference type="InterPro" id="IPR001444">
    <property type="entry name" value="Flag_bb_rod_N"/>
</dbReference>
<gene>
    <name evidence="9" type="ORF">SYN_01468</name>
</gene>
<dbReference type="NCBIfam" id="TIGR01395">
    <property type="entry name" value="FlgC"/>
    <property type="match status" value="1"/>
</dbReference>
<evidence type="ECO:0000256" key="4">
    <source>
        <dbReference type="ARBA" id="ARBA00023143"/>
    </source>
</evidence>
<dbReference type="KEGG" id="sat:SYN_01468"/>
<keyword evidence="10" id="KW-1185">Reference proteome</keyword>
<dbReference type="GO" id="GO:0071978">
    <property type="term" value="P:bacterial-type flagellum-dependent swarming motility"/>
    <property type="evidence" value="ECO:0007669"/>
    <property type="project" value="TreeGrafter"/>
</dbReference>
<keyword evidence="9" id="KW-0966">Cell projection</keyword>
<reference evidence="9 10" key="1">
    <citation type="journal article" date="2007" name="Proc. Natl. Acad. Sci. U.S.A.">
        <title>The genome of Syntrophus aciditrophicus: life at the thermodynamic limit of microbial growth.</title>
        <authorList>
            <person name="McInerney M.J."/>
            <person name="Rohlin L."/>
            <person name="Mouttaki H."/>
            <person name="Kim U."/>
            <person name="Krupp R.S."/>
            <person name="Rios-Hernandez L."/>
            <person name="Sieber J."/>
            <person name="Struchtemeyer C.G."/>
            <person name="Bhattacharyya A."/>
            <person name="Campbell J.W."/>
            <person name="Gunsalus R.P."/>
        </authorList>
    </citation>
    <scope>NUCLEOTIDE SEQUENCE [LARGE SCALE GENOMIC DNA]</scope>
    <source>
        <strain evidence="9 10">SB</strain>
    </source>
</reference>
<feature type="domain" description="Flagellar basal body rod protein N-terminal" evidence="7">
    <location>
        <begin position="9"/>
        <end position="34"/>
    </location>
</feature>
<evidence type="ECO:0000256" key="2">
    <source>
        <dbReference type="ARBA" id="ARBA00009677"/>
    </source>
</evidence>
<feature type="domain" description="Flagellar basal-body/hook protein C-terminal" evidence="8">
    <location>
        <begin position="96"/>
        <end position="140"/>
    </location>
</feature>
<evidence type="ECO:0000256" key="1">
    <source>
        <dbReference type="ARBA" id="ARBA00004117"/>
    </source>
</evidence>
<dbReference type="AlphaFoldDB" id="Q2LRY8"/>
<dbReference type="PANTHER" id="PTHR30435:SF2">
    <property type="entry name" value="FLAGELLAR BASAL-BODY ROD PROTEIN FLGC"/>
    <property type="match status" value="1"/>
</dbReference>
<dbReference type="DNASU" id="3884455"/>
<organism evidence="9 10">
    <name type="scientific">Syntrophus aciditrophicus (strain SB)</name>
    <dbReference type="NCBI Taxonomy" id="56780"/>
    <lineage>
        <taxon>Bacteria</taxon>
        <taxon>Pseudomonadati</taxon>
        <taxon>Thermodesulfobacteriota</taxon>
        <taxon>Syntrophia</taxon>
        <taxon>Syntrophales</taxon>
        <taxon>Syntrophaceae</taxon>
        <taxon>Syntrophus</taxon>
    </lineage>
</organism>
<dbReference type="InterPro" id="IPR019776">
    <property type="entry name" value="Flagellar_basal_body_rod_CS"/>
</dbReference>
<keyword evidence="9" id="KW-0969">Cilium</keyword>
<dbReference type="FunCoup" id="Q2LRY8">
    <property type="interactions" value="89"/>
</dbReference>
<dbReference type="RefSeq" id="WP_011416882.1">
    <property type="nucleotide sequence ID" value="NC_007759.1"/>
</dbReference>